<dbReference type="HOGENOM" id="CLU_3061065_0_0_6"/>
<dbReference type="EMBL" id="CP001600">
    <property type="protein sequence ID" value="ACR68894.1"/>
    <property type="molecule type" value="Genomic_DNA"/>
</dbReference>
<dbReference type="KEGG" id="eic:NT01EI_1713"/>
<protein>
    <submittedName>
        <fullName evidence="1">Uncharacterized protein</fullName>
    </submittedName>
</protein>
<dbReference type="Proteomes" id="UP000001485">
    <property type="component" value="Chromosome"/>
</dbReference>
<accession>C5BDX1</accession>
<proteinExistence type="predicted"/>
<dbReference type="AlphaFoldDB" id="C5BDX1"/>
<evidence type="ECO:0000313" key="2">
    <source>
        <dbReference type="Proteomes" id="UP000001485"/>
    </source>
</evidence>
<gene>
    <name evidence="1" type="ordered locus">NT01EI_1713</name>
</gene>
<reference evidence="1 2" key="2">
    <citation type="journal article" date="2012" name="J. Bacteriol.">
        <title>Genome Sequence of Edwardsiella ictaluri 93-146, a Strain Associated with a Natural Channel Catfish Outbreak of Enteric Septicemia of Catfish.</title>
        <authorList>
            <person name="Williams M.L."/>
            <person name="Gillaspy A.F."/>
            <person name="Dyer D.W."/>
            <person name="Thune R.L."/>
            <person name="Waldbieser G.C."/>
            <person name="Schuster S.C."/>
            <person name="Gipson J."/>
            <person name="Zaitshik J."/>
            <person name="Landry C."/>
            <person name="Banes M.M."/>
            <person name="Lawrence M.L."/>
        </authorList>
    </citation>
    <scope>NUCLEOTIDE SEQUENCE [LARGE SCALE GENOMIC DNA]</scope>
    <source>
        <strain evidence="1 2">93-146</strain>
    </source>
</reference>
<name>C5BDX1_EDWI9</name>
<organism evidence="1 2">
    <name type="scientific">Edwardsiella ictaluri (strain 93-146)</name>
    <dbReference type="NCBI Taxonomy" id="634503"/>
    <lineage>
        <taxon>Bacteria</taxon>
        <taxon>Pseudomonadati</taxon>
        <taxon>Pseudomonadota</taxon>
        <taxon>Gammaproteobacteria</taxon>
        <taxon>Enterobacterales</taxon>
        <taxon>Hafniaceae</taxon>
        <taxon>Edwardsiella</taxon>
    </lineage>
</organism>
<reference evidence="2" key="1">
    <citation type="submission" date="2009-03" db="EMBL/GenBank/DDBJ databases">
        <title>Complete genome sequence of Edwardsiella ictaluri 93-146.</title>
        <authorList>
            <person name="Williams M.L."/>
            <person name="Gillaspy A.F."/>
            <person name="Dyer D.W."/>
            <person name="Thune R.L."/>
            <person name="Waldbieser G.C."/>
            <person name="Schuster S.C."/>
            <person name="Gipson J."/>
            <person name="Zaitshik J."/>
            <person name="Landry C."/>
            <person name="Lawrence M.L."/>
        </authorList>
    </citation>
    <scope>NUCLEOTIDE SEQUENCE [LARGE SCALE GENOMIC DNA]</scope>
    <source>
        <strain evidence="2">93-146</strain>
    </source>
</reference>
<sequence>MVNNFNNITKLLQFHSLCHPKLSLVIATHGMQITLKTRKWVLYNHYIIMLLNV</sequence>
<evidence type="ECO:0000313" key="1">
    <source>
        <dbReference type="EMBL" id="ACR68894.1"/>
    </source>
</evidence>